<evidence type="ECO:0000313" key="12">
    <source>
        <dbReference type="EMBL" id="EEA06269.1"/>
    </source>
</evidence>
<dbReference type="EMBL" id="DS989729">
    <property type="protein sequence ID" value="EEA06269.1"/>
    <property type="molecule type" value="Genomic_DNA"/>
</dbReference>
<accession>B6ADH8</accession>
<evidence type="ECO:0008006" key="14">
    <source>
        <dbReference type="Google" id="ProtNLM"/>
    </source>
</evidence>
<dbReference type="InterPro" id="IPR040039">
    <property type="entry name" value="PIGX"/>
</dbReference>
<dbReference type="RefSeq" id="XP_002140618.1">
    <property type="nucleotide sequence ID" value="XM_002140582.1"/>
</dbReference>
<evidence type="ECO:0000256" key="1">
    <source>
        <dbReference type="ARBA" id="ARBA00004389"/>
    </source>
</evidence>
<dbReference type="AlphaFoldDB" id="B6ADH8"/>
<protein>
    <recommendedName>
        <fullName evidence="14">Phosphatidylinositol-glycan biosynthesis class X protein</fullName>
    </recommendedName>
</protein>
<keyword evidence="7 10" id="KW-1133">Transmembrane helix</keyword>
<evidence type="ECO:0000256" key="9">
    <source>
        <dbReference type="ARBA" id="ARBA00023180"/>
    </source>
</evidence>
<dbReference type="GeneID" id="6995690"/>
<sequence>MNSSTLYFFILYTLLFIYIQQVSAYINNENGVHNKVSYVGNMIIYETTFEVKYELLFTLLNNIHSEVLNGYSVYISCPNIVSIKTTHLPRGLYIFLFFKLGKINSKVANEILSSVLLKFYNLRHIFNFSSSREFQTLASLDISGFNTNLVKQINWYSLKDNLFWFIPNIKPFHINNSSLQYIYLPLINECSGINFYLKSNIVNIPIVDSRFASVQWTTYIDQINQEWKTNTTWTTFGTKINTDLISGHSQGSFCNFKKLRVIRTLYGKGLHRNLETEVELIDSPLIEDKILVLDIFPKEYFINLYEILDSLRNTNASCNLIFPYHRVDTEISSEKSGAIIITSFCKKSLLPIHFRYQPPCKGCSYKETTFFNPTVVLFKYNPNDNKLLHCIVPEYSYSFILNGIFKFQDEVSVIKLNIPVGNTMHLNYVYFSTTFMILLTSVISVISIERYKSEFSS</sequence>
<dbReference type="GO" id="GO:0005789">
    <property type="term" value="C:endoplasmic reticulum membrane"/>
    <property type="evidence" value="ECO:0007669"/>
    <property type="project" value="UniProtKB-SubCell"/>
</dbReference>
<organism evidence="12 13">
    <name type="scientific">Cryptosporidium muris (strain RN66)</name>
    <dbReference type="NCBI Taxonomy" id="441375"/>
    <lineage>
        <taxon>Eukaryota</taxon>
        <taxon>Sar</taxon>
        <taxon>Alveolata</taxon>
        <taxon>Apicomplexa</taxon>
        <taxon>Conoidasida</taxon>
        <taxon>Coccidia</taxon>
        <taxon>Eucoccidiorida</taxon>
        <taxon>Eimeriorina</taxon>
        <taxon>Cryptosporidiidae</taxon>
        <taxon>Cryptosporidium</taxon>
    </lineage>
</organism>
<keyword evidence="5 10" id="KW-0812">Transmembrane</keyword>
<feature type="transmembrane region" description="Helical" evidence="10">
    <location>
        <begin position="428"/>
        <end position="448"/>
    </location>
</feature>
<dbReference type="Pfam" id="PF08320">
    <property type="entry name" value="PIG-X"/>
    <property type="match status" value="1"/>
</dbReference>
<gene>
    <name evidence="12" type="ORF">CMU_007590</name>
</gene>
<keyword evidence="8 10" id="KW-0472">Membrane</keyword>
<keyword evidence="11" id="KW-0732">Signal</keyword>
<keyword evidence="9" id="KW-0325">Glycoprotein</keyword>
<proteinExistence type="inferred from homology"/>
<dbReference type="PANTHER" id="PTHR28650:SF1">
    <property type="entry name" value="PHOSPHATIDYLINOSITOL-GLYCAN BIOSYNTHESIS CLASS X PROTEIN"/>
    <property type="match status" value="1"/>
</dbReference>
<evidence type="ECO:0000256" key="4">
    <source>
        <dbReference type="ARBA" id="ARBA00022502"/>
    </source>
</evidence>
<comment type="pathway">
    <text evidence="2">Glycolipid biosynthesis; glycosylphosphatidylinositol-anchor biosynthesis.</text>
</comment>
<keyword evidence="6" id="KW-0256">Endoplasmic reticulum</keyword>
<comment type="similarity">
    <text evidence="3">Belongs to the PIGX family.</text>
</comment>
<reference evidence="12" key="1">
    <citation type="submission" date="2008-06" db="EMBL/GenBank/DDBJ databases">
        <authorList>
            <person name="Lorenzi H."/>
            <person name="Inman J."/>
            <person name="Miller J."/>
            <person name="Schobel S."/>
            <person name="Amedeo P."/>
            <person name="Caler E.V."/>
            <person name="da Silva J."/>
        </authorList>
    </citation>
    <scope>NUCLEOTIDE SEQUENCE [LARGE SCALE GENOMIC DNA]</scope>
    <source>
        <strain evidence="12">RN66</strain>
    </source>
</reference>
<comment type="subcellular location">
    <subcellularLocation>
        <location evidence="1">Endoplasmic reticulum membrane</location>
        <topology evidence="1">Single-pass membrane protein</topology>
    </subcellularLocation>
</comment>
<evidence type="ECO:0000256" key="8">
    <source>
        <dbReference type="ARBA" id="ARBA00023136"/>
    </source>
</evidence>
<keyword evidence="4" id="KW-0337">GPI-anchor biosynthesis</keyword>
<evidence type="ECO:0000313" key="13">
    <source>
        <dbReference type="Proteomes" id="UP000001460"/>
    </source>
</evidence>
<dbReference type="InterPro" id="IPR013233">
    <property type="entry name" value="PIG-X/PBN1"/>
</dbReference>
<feature type="signal peptide" evidence="11">
    <location>
        <begin position="1"/>
        <end position="24"/>
    </location>
</feature>
<evidence type="ECO:0000256" key="6">
    <source>
        <dbReference type="ARBA" id="ARBA00022824"/>
    </source>
</evidence>
<evidence type="ECO:0000256" key="11">
    <source>
        <dbReference type="SAM" id="SignalP"/>
    </source>
</evidence>
<dbReference type="Proteomes" id="UP000001460">
    <property type="component" value="Unassembled WGS sequence"/>
</dbReference>
<name>B6ADH8_CRYMR</name>
<evidence type="ECO:0000256" key="10">
    <source>
        <dbReference type="SAM" id="Phobius"/>
    </source>
</evidence>
<evidence type="ECO:0000256" key="2">
    <source>
        <dbReference type="ARBA" id="ARBA00004687"/>
    </source>
</evidence>
<evidence type="ECO:0000256" key="5">
    <source>
        <dbReference type="ARBA" id="ARBA00022692"/>
    </source>
</evidence>
<keyword evidence="13" id="KW-1185">Reference proteome</keyword>
<evidence type="ECO:0000256" key="3">
    <source>
        <dbReference type="ARBA" id="ARBA00010345"/>
    </source>
</evidence>
<dbReference type="VEuPathDB" id="CryptoDB:CMU_007590"/>
<evidence type="ECO:0000256" key="7">
    <source>
        <dbReference type="ARBA" id="ARBA00022989"/>
    </source>
</evidence>
<dbReference type="OrthoDB" id="340581at2759"/>
<dbReference type="PANTHER" id="PTHR28650">
    <property type="entry name" value="PHOSPHATIDYLINOSITOL-GLYCAN BIOSYNTHESIS CLASS X PROTEIN"/>
    <property type="match status" value="1"/>
</dbReference>
<feature type="chain" id="PRO_5002840033" description="Phosphatidylinositol-glycan biosynthesis class X protein" evidence="11">
    <location>
        <begin position="25"/>
        <end position="457"/>
    </location>
</feature>
<dbReference type="OMA" id="INECSGI"/>
<dbReference type="UniPathway" id="UPA00196"/>
<dbReference type="GO" id="GO:0006506">
    <property type="term" value="P:GPI anchor biosynthetic process"/>
    <property type="evidence" value="ECO:0007669"/>
    <property type="project" value="UniProtKB-UniPathway"/>
</dbReference>